<reference evidence="2 3" key="1">
    <citation type="submission" date="2018-06" db="EMBL/GenBank/DDBJ databases">
        <title>Streptacidiphilus pinicola sp. nov., isolated from pine grove soil.</title>
        <authorList>
            <person name="Roh S.G."/>
            <person name="Park S."/>
            <person name="Kim M.-K."/>
            <person name="Yun B.-R."/>
            <person name="Park J."/>
            <person name="Kim M.J."/>
            <person name="Kim Y.S."/>
            <person name="Kim S.B."/>
        </authorList>
    </citation>
    <scope>NUCLEOTIDE SEQUENCE [LARGE SCALE GENOMIC DNA]</scope>
    <source>
        <strain evidence="2 3">MMS16-CNU450</strain>
    </source>
</reference>
<dbReference type="Gene3D" id="2.160.20.10">
    <property type="entry name" value="Single-stranded right-handed beta-helix, Pectin lyase-like"/>
    <property type="match status" value="1"/>
</dbReference>
<dbReference type="SUPFAM" id="SSF51126">
    <property type="entry name" value="Pectin lyase-like"/>
    <property type="match status" value="1"/>
</dbReference>
<dbReference type="InterPro" id="IPR011050">
    <property type="entry name" value="Pectin_lyase_fold/virulence"/>
</dbReference>
<accession>A0A2X0IM85</accession>
<gene>
    <name evidence="2" type="ORF">DN069_07260</name>
</gene>
<evidence type="ECO:0000256" key="1">
    <source>
        <dbReference type="SAM" id="SignalP"/>
    </source>
</evidence>
<feature type="signal peptide" evidence="1">
    <location>
        <begin position="1"/>
        <end position="39"/>
    </location>
</feature>
<dbReference type="EMBL" id="QKYN01000029">
    <property type="protein sequence ID" value="RAG86252.1"/>
    <property type="molecule type" value="Genomic_DNA"/>
</dbReference>
<name>A0A2X0IM85_9ACTN</name>
<sequence>MKIARRGASGRQGRPRILLALLGATALAVAGITPTAAGAASTHRHNHARTLLVCNGSTTPCPREAGAAAYRTVQAAVDAARRGDWVLVWPGVYHEKATDSAGVLITTPGIHLRGLDRNGVVIDGSDGTAAHPCPADPALQDRTGRSGIVVSKADDVSVENLTVCNYLSGADGEGYGGGNEIWWNGGDGSGTIGLHGYHGAYLTATSGYGSADASASMAQYGIFASNATGPAVVAHTYASNMGDSDYYVGACRNVCGVVLTDAHGQNSALGFSGTNSGGYVIRNSEFDHNRTGIAPNSLNNDDAPPPQDGSCVNAPQASCTFIEHNFIHDNNNPNAPVSGLAPVIGVGVEISGGHGDTVRDNRIERQGSWGVVLHDFPDSETPPPGSDCQGGVQQPGLCLFLAYGNVVADNAFSHVGWFGNPTNADVANESATAPRNCFTGNRVIGGGALTSDPAAIQSGAVDGTPCGAGAGVGDSGLLFGELVCAAGFGTCPVPGAAYPQRTGLDLAPIRPQQTMPQPCRDVPENAFCR</sequence>
<feature type="chain" id="PRO_5015894595" evidence="1">
    <location>
        <begin position="40"/>
        <end position="529"/>
    </location>
</feature>
<evidence type="ECO:0000313" key="2">
    <source>
        <dbReference type="EMBL" id="RAG86252.1"/>
    </source>
</evidence>
<dbReference type="InterPro" id="IPR012334">
    <property type="entry name" value="Pectin_lyas_fold"/>
</dbReference>
<keyword evidence="1" id="KW-0732">Signal</keyword>
<protein>
    <submittedName>
        <fullName evidence="2">Uncharacterized protein</fullName>
    </submittedName>
</protein>
<dbReference type="AlphaFoldDB" id="A0A2X0IM85"/>
<evidence type="ECO:0000313" key="3">
    <source>
        <dbReference type="Proteomes" id="UP000248889"/>
    </source>
</evidence>
<proteinExistence type="predicted"/>
<keyword evidence="3" id="KW-1185">Reference proteome</keyword>
<dbReference type="Proteomes" id="UP000248889">
    <property type="component" value="Unassembled WGS sequence"/>
</dbReference>
<organism evidence="2 3">
    <name type="scientific">Streptacidiphilus pinicola</name>
    <dbReference type="NCBI Taxonomy" id="2219663"/>
    <lineage>
        <taxon>Bacteria</taxon>
        <taxon>Bacillati</taxon>
        <taxon>Actinomycetota</taxon>
        <taxon>Actinomycetes</taxon>
        <taxon>Kitasatosporales</taxon>
        <taxon>Streptomycetaceae</taxon>
        <taxon>Streptacidiphilus</taxon>
    </lineage>
</organism>
<comment type="caution">
    <text evidence="2">The sequence shown here is derived from an EMBL/GenBank/DDBJ whole genome shotgun (WGS) entry which is preliminary data.</text>
</comment>